<dbReference type="Proteomes" id="UP000739538">
    <property type="component" value="Unassembled WGS sequence"/>
</dbReference>
<dbReference type="SUPFAM" id="SSF51905">
    <property type="entry name" value="FAD/NAD(P)-binding domain"/>
    <property type="match status" value="1"/>
</dbReference>
<name>A0A956SEY0_UNCEI</name>
<dbReference type="SUPFAM" id="SSF51971">
    <property type="entry name" value="Nucleotide-binding domain"/>
    <property type="match status" value="1"/>
</dbReference>
<evidence type="ECO:0000313" key="1">
    <source>
        <dbReference type="EMBL" id="MCA9756769.1"/>
    </source>
</evidence>
<gene>
    <name evidence="1" type="ORF">KDA27_13270</name>
</gene>
<dbReference type="InterPro" id="IPR036188">
    <property type="entry name" value="FAD/NAD-bd_sf"/>
</dbReference>
<protein>
    <recommendedName>
        <fullName evidence="3">FAD/NAD(P)-binding domain-containing protein</fullName>
    </recommendedName>
</protein>
<evidence type="ECO:0008006" key="3">
    <source>
        <dbReference type="Google" id="ProtNLM"/>
    </source>
</evidence>
<dbReference type="Gene3D" id="3.40.50.720">
    <property type="entry name" value="NAD(P)-binding Rossmann-like Domain"/>
    <property type="match status" value="2"/>
</dbReference>
<accession>A0A956SEY0</accession>
<dbReference type="AlphaFoldDB" id="A0A956SEY0"/>
<comment type="caution">
    <text evidence="1">The sequence shown here is derived from an EMBL/GenBank/DDBJ whole genome shotgun (WGS) entry which is preliminary data.</text>
</comment>
<dbReference type="EMBL" id="JAGQHS010000066">
    <property type="protein sequence ID" value="MCA9756769.1"/>
    <property type="molecule type" value="Genomic_DNA"/>
</dbReference>
<organism evidence="1 2">
    <name type="scientific">Eiseniibacteriota bacterium</name>
    <dbReference type="NCBI Taxonomy" id="2212470"/>
    <lineage>
        <taxon>Bacteria</taxon>
        <taxon>Candidatus Eiseniibacteriota</taxon>
    </lineage>
</organism>
<reference evidence="1" key="2">
    <citation type="journal article" date="2021" name="Microbiome">
        <title>Successional dynamics and alternative stable states in a saline activated sludge microbial community over 9 years.</title>
        <authorList>
            <person name="Wang Y."/>
            <person name="Ye J."/>
            <person name="Ju F."/>
            <person name="Liu L."/>
            <person name="Boyd J.A."/>
            <person name="Deng Y."/>
            <person name="Parks D.H."/>
            <person name="Jiang X."/>
            <person name="Yin X."/>
            <person name="Woodcroft B.J."/>
            <person name="Tyson G.W."/>
            <person name="Hugenholtz P."/>
            <person name="Polz M.F."/>
            <person name="Zhang T."/>
        </authorList>
    </citation>
    <scope>NUCLEOTIDE SEQUENCE</scope>
    <source>
        <strain evidence="1">HKST-UBA02</strain>
    </source>
</reference>
<evidence type="ECO:0000313" key="2">
    <source>
        <dbReference type="Proteomes" id="UP000739538"/>
    </source>
</evidence>
<dbReference type="Gene3D" id="3.50.50.60">
    <property type="entry name" value="FAD/NAD(P)-binding domain"/>
    <property type="match status" value="2"/>
</dbReference>
<reference evidence="1" key="1">
    <citation type="submission" date="2020-04" db="EMBL/GenBank/DDBJ databases">
        <authorList>
            <person name="Zhang T."/>
        </authorList>
    </citation>
    <scope>NUCLEOTIDE SEQUENCE</scope>
    <source>
        <strain evidence="1">HKST-UBA02</strain>
    </source>
</reference>
<sequence length="433" mass="47890">MSGAHHVVAVVGGATAGAEAARIFADQGITTLVIEQHARPYGKVEDGLPRWHVKLRQKEFRSIDDKLDRPGVHYIPCTRLGTDLPLSELLQTWHLHAIVLALGAWKDRSLPIEGIDQYVGKGLLYQNAFIHWMNHRDDPGYDGAQVDIHDGALVVGGGLASIDVSKAVQFELVLKALAERGIREEMIRLEEEGLDSVLAEHGLRWEDLGLSGARLCYRRRQEDMALAEPPPNPTPEQKKKCETVRFKIAQKAIDKFRFRMEPLLSPVDKIVEDDRLVGLVFERMEYEGDGRIRGTGERVSLRAPLTVSSIGSLPVPIEGIPMKGELYEFTDGRLGTFKNLPNVFTVGNALTGKGNLVVSRKHASEVAERLAESIAGQVSDIAAFVRTRTPLSDGEMAEVMGHAQARQAEVGYDGSYEDWMRKVSPPGLRVERA</sequence>
<proteinExistence type="predicted"/>